<evidence type="ECO:0008006" key="3">
    <source>
        <dbReference type="Google" id="ProtNLM"/>
    </source>
</evidence>
<comment type="caution">
    <text evidence="1">The sequence shown here is derived from an EMBL/GenBank/DDBJ whole genome shotgun (WGS) entry which is preliminary data.</text>
</comment>
<protein>
    <recommendedName>
        <fullName evidence="3">XRE family transcriptional regulator</fullName>
    </recommendedName>
</protein>
<organism evidence="1 2">
    <name type="scientific">Arthrobacter methylotrophus</name>
    <dbReference type="NCBI Taxonomy" id="121291"/>
    <lineage>
        <taxon>Bacteria</taxon>
        <taxon>Bacillati</taxon>
        <taxon>Actinomycetota</taxon>
        <taxon>Actinomycetes</taxon>
        <taxon>Micrococcales</taxon>
        <taxon>Micrococcaceae</taxon>
        <taxon>Arthrobacter</taxon>
    </lineage>
</organism>
<sequence>MSAAASSDKLSPGAALSRKLNLLMDTAEAEGRKVTYSDLSEAMEQSGTPLSRARWHYMRAGTGPVVKKVELLQNLAGFFGVNEDYLLEEGGDLPARVEAQMELLTTMRANKVRVFAARQLDGLSPETLLQIRDLIDQRLGEADPKPDHREAGTTS</sequence>
<accession>A0ABV5URF2</accession>
<name>A0ABV5URF2_9MICC</name>
<proteinExistence type="predicted"/>
<dbReference type="Gene3D" id="1.10.260.40">
    <property type="entry name" value="lambda repressor-like DNA-binding domains"/>
    <property type="match status" value="1"/>
</dbReference>
<dbReference type="Proteomes" id="UP001589536">
    <property type="component" value="Unassembled WGS sequence"/>
</dbReference>
<reference evidence="1 2" key="1">
    <citation type="submission" date="2024-09" db="EMBL/GenBank/DDBJ databases">
        <authorList>
            <person name="Sun Q."/>
            <person name="Mori K."/>
        </authorList>
    </citation>
    <scope>NUCLEOTIDE SEQUENCE [LARGE SCALE GENOMIC DNA]</scope>
    <source>
        <strain evidence="1 2">JCM 13519</strain>
    </source>
</reference>
<evidence type="ECO:0000313" key="1">
    <source>
        <dbReference type="EMBL" id="MFB9713922.1"/>
    </source>
</evidence>
<evidence type="ECO:0000313" key="2">
    <source>
        <dbReference type="Proteomes" id="UP001589536"/>
    </source>
</evidence>
<dbReference type="RefSeq" id="WP_345042041.1">
    <property type="nucleotide sequence ID" value="NZ_BAABED010000001.1"/>
</dbReference>
<keyword evidence="2" id="KW-1185">Reference proteome</keyword>
<dbReference type="EMBL" id="JBHMBH010000019">
    <property type="protein sequence ID" value="MFB9713922.1"/>
    <property type="molecule type" value="Genomic_DNA"/>
</dbReference>
<gene>
    <name evidence="1" type="ORF">ACFFPI_07110</name>
</gene>
<dbReference type="InterPro" id="IPR010982">
    <property type="entry name" value="Lambda_DNA-bd_dom_sf"/>
</dbReference>